<evidence type="ECO:0000256" key="8">
    <source>
        <dbReference type="ARBA" id="ARBA00023136"/>
    </source>
</evidence>
<dbReference type="SMART" id="SM00181">
    <property type="entry name" value="EGF"/>
    <property type="match status" value="4"/>
</dbReference>
<dbReference type="PANTHER" id="PTHR46376">
    <property type="entry name" value="LEUCINE-ZIPPER-LIKE TRANSCRIPTIONAL REGULATOR 1"/>
    <property type="match status" value="1"/>
</dbReference>
<evidence type="ECO:0000259" key="15">
    <source>
        <dbReference type="PROSITE" id="PS01180"/>
    </source>
</evidence>
<evidence type="ECO:0000256" key="14">
    <source>
        <dbReference type="SAM" id="SignalP"/>
    </source>
</evidence>
<keyword evidence="11" id="KW-0424">Laminin EGF-like domain</keyword>
<feature type="transmembrane region" description="Helical" evidence="13">
    <location>
        <begin position="1101"/>
        <end position="1125"/>
    </location>
</feature>
<keyword evidence="10" id="KW-0325">Glycoprotein</keyword>
<evidence type="ECO:0000256" key="10">
    <source>
        <dbReference type="ARBA" id="ARBA00023180"/>
    </source>
</evidence>
<dbReference type="InterPro" id="IPR015915">
    <property type="entry name" value="Kelch-typ_b-propeller"/>
</dbReference>
<keyword evidence="2" id="KW-0880">Kelch repeat</keyword>
<evidence type="ECO:0000256" key="5">
    <source>
        <dbReference type="ARBA" id="ARBA00022729"/>
    </source>
</evidence>
<dbReference type="GO" id="GO:0005794">
    <property type="term" value="C:Golgi apparatus"/>
    <property type="evidence" value="ECO:0007669"/>
    <property type="project" value="TreeGrafter"/>
</dbReference>
<evidence type="ECO:0000313" key="16">
    <source>
        <dbReference type="Proteomes" id="UP000046393"/>
    </source>
</evidence>
<dbReference type="CDD" id="cd00055">
    <property type="entry name" value="EGF_Lam"/>
    <property type="match status" value="2"/>
</dbReference>
<dbReference type="Pfam" id="PF24972">
    <property type="entry name" value="GBD_ATRN"/>
    <property type="match status" value="1"/>
</dbReference>
<reference evidence="17" key="1">
    <citation type="submission" date="2017-02" db="UniProtKB">
        <authorList>
            <consortium name="WormBaseParasite"/>
        </authorList>
    </citation>
    <scope>IDENTIFICATION</scope>
</reference>
<keyword evidence="8 13" id="KW-0472">Membrane</keyword>
<feature type="chain" id="PRO_5005893305" evidence="14">
    <location>
        <begin position="22"/>
        <end position="1245"/>
    </location>
</feature>
<dbReference type="InterPro" id="IPR000742">
    <property type="entry name" value="EGF"/>
</dbReference>
<dbReference type="GO" id="GO:0016020">
    <property type="term" value="C:membrane"/>
    <property type="evidence" value="ECO:0007669"/>
    <property type="project" value="UniProtKB-SubCell"/>
</dbReference>
<accession>A0A0N5AIM8</accession>
<evidence type="ECO:0000256" key="1">
    <source>
        <dbReference type="ARBA" id="ARBA00004167"/>
    </source>
</evidence>
<dbReference type="Proteomes" id="UP000046393">
    <property type="component" value="Unplaced"/>
</dbReference>
<keyword evidence="3" id="KW-0245">EGF-like domain</keyword>
<evidence type="ECO:0000313" key="17">
    <source>
        <dbReference type="WBParaSite" id="SMUV_0000427901-mRNA-1"/>
    </source>
</evidence>
<comment type="subcellular location">
    <subcellularLocation>
        <location evidence="1">Membrane</location>
        <topology evidence="1">Single-pass membrane protein</topology>
    </subcellularLocation>
</comment>
<dbReference type="WBParaSite" id="SMUV_0000427901-mRNA-1">
    <property type="protein sequence ID" value="SMUV_0000427901-mRNA-1"/>
    <property type="gene ID" value="SMUV_0000427901"/>
</dbReference>
<keyword evidence="4 13" id="KW-0812">Transmembrane</keyword>
<dbReference type="InterPro" id="IPR051568">
    <property type="entry name" value="LZTR1/Attractin"/>
</dbReference>
<dbReference type="InterPro" id="IPR056732">
    <property type="entry name" value="GBD_ATRN"/>
</dbReference>
<dbReference type="Pfam" id="PF01437">
    <property type="entry name" value="PSI"/>
    <property type="match status" value="1"/>
</dbReference>
<dbReference type="Pfam" id="PF23106">
    <property type="entry name" value="EGF_Teneurin"/>
    <property type="match status" value="1"/>
</dbReference>
<feature type="signal peptide" evidence="14">
    <location>
        <begin position="1"/>
        <end position="21"/>
    </location>
</feature>
<dbReference type="SMART" id="SM00042">
    <property type="entry name" value="CUB"/>
    <property type="match status" value="1"/>
</dbReference>
<evidence type="ECO:0000256" key="12">
    <source>
        <dbReference type="PROSITE-ProRule" id="PRU00059"/>
    </source>
</evidence>
<dbReference type="Pfam" id="PF00431">
    <property type="entry name" value="CUB"/>
    <property type="match status" value="1"/>
</dbReference>
<keyword evidence="6" id="KW-0677">Repeat</keyword>
<dbReference type="PROSITE" id="PS01248">
    <property type="entry name" value="EGF_LAM_1"/>
    <property type="match status" value="1"/>
</dbReference>
<dbReference type="PANTHER" id="PTHR46376:SF2">
    <property type="entry name" value="DISTRACTED, ISOFORM B"/>
    <property type="match status" value="1"/>
</dbReference>
<proteinExistence type="predicted"/>
<dbReference type="SUPFAM" id="SSF49854">
    <property type="entry name" value="Spermadhesin, CUB domain"/>
    <property type="match status" value="1"/>
</dbReference>
<evidence type="ECO:0000256" key="13">
    <source>
        <dbReference type="SAM" id="Phobius"/>
    </source>
</evidence>
<dbReference type="InterPro" id="IPR000859">
    <property type="entry name" value="CUB_dom"/>
</dbReference>
<name>A0A0N5AIM8_9BILA</name>
<organism evidence="16 17">
    <name type="scientific">Syphacia muris</name>
    <dbReference type="NCBI Taxonomy" id="451379"/>
    <lineage>
        <taxon>Eukaryota</taxon>
        <taxon>Metazoa</taxon>
        <taxon>Ecdysozoa</taxon>
        <taxon>Nematoda</taxon>
        <taxon>Chromadorea</taxon>
        <taxon>Rhabditida</taxon>
        <taxon>Spirurina</taxon>
        <taxon>Oxyuridomorpha</taxon>
        <taxon>Oxyuroidea</taxon>
        <taxon>Oxyuridae</taxon>
        <taxon>Syphacia</taxon>
    </lineage>
</organism>
<comment type="caution">
    <text evidence="12">Lacks conserved residue(s) required for the propagation of feature annotation.</text>
</comment>
<dbReference type="CDD" id="cd00041">
    <property type="entry name" value="CUB"/>
    <property type="match status" value="1"/>
</dbReference>
<evidence type="ECO:0000256" key="11">
    <source>
        <dbReference type="ARBA" id="ARBA00023292"/>
    </source>
</evidence>
<dbReference type="PROSITE" id="PS00022">
    <property type="entry name" value="EGF_1"/>
    <property type="match status" value="1"/>
</dbReference>
<dbReference type="SMART" id="SM00180">
    <property type="entry name" value="EGF_Lam"/>
    <property type="match status" value="2"/>
</dbReference>
<dbReference type="InterPro" id="IPR016201">
    <property type="entry name" value="PSI"/>
</dbReference>
<dbReference type="InterPro" id="IPR037293">
    <property type="entry name" value="Gal_Oxidase_central_sf"/>
</dbReference>
<dbReference type="InterPro" id="IPR002165">
    <property type="entry name" value="Plexin_repeat"/>
</dbReference>
<keyword evidence="16" id="KW-1185">Reference proteome</keyword>
<dbReference type="InterPro" id="IPR035914">
    <property type="entry name" value="Sperma_CUB_dom_sf"/>
</dbReference>
<evidence type="ECO:0000256" key="2">
    <source>
        <dbReference type="ARBA" id="ARBA00022441"/>
    </source>
</evidence>
<protein>
    <submittedName>
        <fullName evidence="17">CUB domain-containing protein</fullName>
    </submittedName>
</protein>
<evidence type="ECO:0000256" key="6">
    <source>
        <dbReference type="ARBA" id="ARBA00022737"/>
    </source>
</evidence>
<dbReference type="Pfam" id="PF24973">
    <property type="entry name" value="EGF_LMN_ATRN"/>
    <property type="match status" value="1"/>
</dbReference>
<dbReference type="AlphaFoldDB" id="A0A0N5AIM8"/>
<dbReference type="Gene3D" id="2.130.10.80">
    <property type="entry name" value="Galactose oxidase/kelch, beta-propeller"/>
    <property type="match status" value="1"/>
</dbReference>
<sequence>MEIYFLVWSILFLQHGYFAFGSVHNERIGITSVSKNCNNKPCFQGTCDNGRCRCFAGWGGEQCDHCHGRVVLSDDVDSIVDGPQNYTASSRCMWIIEDKNNTGALLFKFNQFETECSWDHVYFYDGNSVYGEELLALSGTQTGRQFSAKSGKALVFFFSDIAFQTAGFDISFSHVECKLNCSSNGDCVRGKCQCFSGFAGEYCQIPVCKRKGDPCGKGECVEDNRCICNQLYHGNRCQKKSSQSIFETVLTKGNAMSARASHASVVVENRVWIVGGSYFPGTNHSFVTVYDILRDTWESIDTKNEPSSRYDHSLVNYGEKLYMFGGVTKDNTVTAELWSLNMSSLIWVNETATNFSLNEVLPIPVSGHKAHVIENEMFIFYGYNPTFGLLHKIQKYNMETRVWTNVVDEGPPLYGRFGHSLVTYKKKMSEVEVILIYGGFMASSEIGKKPSGSNSLVEYRCNNKTCTHKTLKSGLSPVFRHSASLINRMMIVIGGNGQNETAAHSALKCYSDIVQQYDIECETWSELESDELTPRHGHTSIATKRNIFIFGGFDGSMLNDVIKFTPGRCEERRQQEECINKTNGVHCVFHSGKCKLYLPDSSYSITLQSLIKPESGNGELQCGSRFETACSGRTNCSNCTAVEGCSWCVQSRECIVTDNLCVDDEKPIEGSRCLEITNVRPCAFARNCFSCKLLPHCRWYPVEETKWRCKETRDIMLEDGERLTSKFVSSPHSIAAFAAAGGNLSCPKSCTEYDNCEDCFKGQCMWCPTVNKCIALDTYLINFPYGQCQTWITSYIYASNKHICQLDPSDCSKQKTCIDCQNVGPSCGWCDDGSGTGVGRCLPGSLEGPLEPSSCPVDSGQLWYFSNCSACQCNGHSNCTTVPPSSEWMVNYPDQKCIHCNNNTTGEHCQYCADMFFGDPRNGGICQECQCNKQARSCNRETGDCYCFTKGVIEKNCSKCDEKYIGDPANGQPCYYELVVDFIFTFNLDNNDPNDQHVTQINFYSVMNKRDTDVVFTISCETVKPNSANITLSLNSSSERNIPLISGQACGENPLRRTFSASSDRGYEHIKENVTFLVTVYGFQTPIKIVISFSQSPPINWVLFFVIFAACFVILLVVAGLMWMIKLRIEVYRRNQRHYNEIEQWASRPFASVRLELVFPRATFMATPIAVEPCNDYRTGIFTLAVRLPTGGRQFTPHGTSGLAVASAICLLTPAQLGVLQAPKNSDAHHNRKTTIMRYIPFIGS</sequence>
<dbReference type="Gene3D" id="2.10.25.10">
    <property type="entry name" value="Laminin"/>
    <property type="match status" value="2"/>
</dbReference>
<dbReference type="STRING" id="451379.A0A0N5AIM8"/>
<keyword evidence="7 13" id="KW-1133">Transmembrane helix</keyword>
<dbReference type="Gene3D" id="2.120.10.80">
    <property type="entry name" value="Kelch-type beta propeller"/>
    <property type="match status" value="1"/>
</dbReference>
<evidence type="ECO:0000256" key="3">
    <source>
        <dbReference type="ARBA" id="ARBA00022536"/>
    </source>
</evidence>
<dbReference type="SUPFAM" id="SSF57196">
    <property type="entry name" value="EGF/Laminin"/>
    <property type="match status" value="1"/>
</dbReference>
<dbReference type="PROSITE" id="PS01180">
    <property type="entry name" value="CUB"/>
    <property type="match status" value="1"/>
</dbReference>
<dbReference type="InterPro" id="IPR011043">
    <property type="entry name" value="Gal_Oxase/kelch_b-propeller"/>
</dbReference>
<evidence type="ECO:0000256" key="4">
    <source>
        <dbReference type="ARBA" id="ARBA00022692"/>
    </source>
</evidence>
<dbReference type="InterPro" id="IPR002049">
    <property type="entry name" value="LE_dom"/>
</dbReference>
<dbReference type="Gene3D" id="2.60.120.290">
    <property type="entry name" value="Spermadhesin, CUB domain"/>
    <property type="match status" value="1"/>
</dbReference>
<dbReference type="InterPro" id="IPR056863">
    <property type="entry name" value="LMN_ATRN_NET-like_EGF"/>
</dbReference>
<dbReference type="SUPFAM" id="SSF50965">
    <property type="entry name" value="Galactose oxidase, central domain"/>
    <property type="match status" value="1"/>
</dbReference>
<keyword evidence="9" id="KW-1015">Disulfide bond</keyword>
<feature type="domain" description="CUB" evidence="15">
    <location>
        <begin position="66"/>
        <end position="175"/>
    </location>
</feature>
<dbReference type="InterPro" id="IPR056737">
    <property type="entry name" value="Beta-prop_ATRN-MKLN-like"/>
</dbReference>
<evidence type="ECO:0000256" key="7">
    <source>
        <dbReference type="ARBA" id="ARBA00022989"/>
    </source>
</evidence>
<keyword evidence="5 14" id="KW-0732">Signal</keyword>
<evidence type="ECO:0000256" key="9">
    <source>
        <dbReference type="ARBA" id="ARBA00023157"/>
    </source>
</evidence>
<dbReference type="Pfam" id="PF24981">
    <property type="entry name" value="Beta-prop_ATRN-LZTR1"/>
    <property type="match status" value="1"/>
</dbReference>
<dbReference type="SMART" id="SM00423">
    <property type="entry name" value="PSI"/>
    <property type="match status" value="3"/>
</dbReference>